<dbReference type="GO" id="GO:0005829">
    <property type="term" value="C:cytosol"/>
    <property type="evidence" value="ECO:0007669"/>
    <property type="project" value="TreeGrafter"/>
</dbReference>
<reference evidence="4 5" key="1">
    <citation type="submission" date="2016-10" db="EMBL/GenBank/DDBJ databases">
        <authorList>
            <person name="de Groot N.N."/>
        </authorList>
    </citation>
    <scope>NUCLEOTIDE SEQUENCE [LARGE SCALE GENOMIC DNA]</scope>
    <source>
        <strain evidence="4 5">DSM 2872</strain>
    </source>
</reference>
<dbReference type="RefSeq" id="WP_026761336.1">
    <property type="nucleotide sequence ID" value="NZ_FNQG01000005.1"/>
</dbReference>
<keyword evidence="4" id="KW-0966">Cell projection</keyword>
<dbReference type="InterPro" id="IPR025501">
    <property type="entry name" value="MinD_FleN"/>
</dbReference>
<dbReference type="PANTHER" id="PTHR43384">
    <property type="entry name" value="SEPTUM SITE-DETERMINING PROTEIN MIND HOMOLOG, CHLOROPLASTIC-RELATED"/>
    <property type="match status" value="1"/>
</dbReference>
<keyword evidence="4" id="KW-0969">Cilium</keyword>
<dbReference type="Proteomes" id="UP000183469">
    <property type="component" value="Unassembled WGS sequence"/>
</dbReference>
<dbReference type="PIRSF" id="PIRSF003092">
    <property type="entry name" value="MinD"/>
    <property type="match status" value="1"/>
</dbReference>
<dbReference type="GO" id="GO:0016887">
    <property type="term" value="F:ATP hydrolysis activity"/>
    <property type="evidence" value="ECO:0007669"/>
    <property type="project" value="TreeGrafter"/>
</dbReference>
<name>A0A1H3X3W1_SELRU</name>
<dbReference type="AlphaFoldDB" id="A0A1H3X3W1"/>
<accession>A0A1H3X3W1</accession>
<evidence type="ECO:0000259" key="3">
    <source>
        <dbReference type="Pfam" id="PF13614"/>
    </source>
</evidence>
<dbReference type="PANTHER" id="PTHR43384:SF4">
    <property type="entry name" value="CELLULOSE BIOSYNTHESIS PROTEIN BCSQ-RELATED"/>
    <property type="match status" value="1"/>
</dbReference>
<dbReference type="Gene3D" id="3.40.50.300">
    <property type="entry name" value="P-loop containing nucleotide triphosphate hydrolases"/>
    <property type="match status" value="1"/>
</dbReference>
<proteinExistence type="predicted"/>
<dbReference type="Pfam" id="PF13614">
    <property type="entry name" value="AAA_31"/>
    <property type="match status" value="1"/>
</dbReference>
<dbReference type="InterPro" id="IPR025669">
    <property type="entry name" value="AAA_dom"/>
</dbReference>
<gene>
    <name evidence="4" type="ORF">SAMN05660648_01272</name>
</gene>
<evidence type="ECO:0000313" key="5">
    <source>
        <dbReference type="Proteomes" id="UP000183469"/>
    </source>
</evidence>
<evidence type="ECO:0000256" key="1">
    <source>
        <dbReference type="ARBA" id="ARBA00022741"/>
    </source>
</evidence>
<dbReference type="EMBL" id="FNQG01000005">
    <property type="protein sequence ID" value="SDZ93943.1"/>
    <property type="molecule type" value="Genomic_DNA"/>
</dbReference>
<dbReference type="GO" id="GO:0009898">
    <property type="term" value="C:cytoplasmic side of plasma membrane"/>
    <property type="evidence" value="ECO:0007669"/>
    <property type="project" value="TreeGrafter"/>
</dbReference>
<protein>
    <submittedName>
        <fullName evidence="4">Flagellar biosynthesis protein FlhG</fullName>
    </submittedName>
</protein>
<evidence type="ECO:0000313" key="4">
    <source>
        <dbReference type="EMBL" id="SDZ93943.1"/>
    </source>
</evidence>
<dbReference type="OrthoDB" id="9773088at2"/>
<dbReference type="InterPro" id="IPR027417">
    <property type="entry name" value="P-loop_NTPase"/>
</dbReference>
<dbReference type="GO" id="GO:0051782">
    <property type="term" value="P:negative regulation of cell division"/>
    <property type="evidence" value="ECO:0007669"/>
    <property type="project" value="TreeGrafter"/>
</dbReference>
<sequence>MGDQAARLRQLVDKSEYEVKMSVVPDAPTLSTLGPRVIAVTSGKGGVGKTNITVNLAIALRQAGQRVLVIDADLGMANVDVVLGSMSKKHLLNLLEKDTKLQDVMIDGPYGVRYISGGSGIEKAADFTYEERQRLMQKLTACGQMADIILIDTGAGLGRNVMDFILAADEVLLVTTPEPTALTDAYAVLKAYSMYAASKNIKLLVNRVYDEAESREVVAKLQQTSTRFLNMPIDCLGYVFEDSAVMRSVRQQQPFLAAQPGAVASRCIQGLANSLLFGSKMKVKRGWKGFLRQIFNFAH</sequence>
<organism evidence="4 5">
    <name type="scientific">Selenomonas ruminantium</name>
    <dbReference type="NCBI Taxonomy" id="971"/>
    <lineage>
        <taxon>Bacteria</taxon>
        <taxon>Bacillati</taxon>
        <taxon>Bacillota</taxon>
        <taxon>Negativicutes</taxon>
        <taxon>Selenomonadales</taxon>
        <taxon>Selenomonadaceae</taxon>
        <taxon>Selenomonas</taxon>
    </lineage>
</organism>
<dbReference type="SUPFAM" id="SSF52540">
    <property type="entry name" value="P-loop containing nucleoside triphosphate hydrolases"/>
    <property type="match status" value="1"/>
</dbReference>
<evidence type="ECO:0000256" key="2">
    <source>
        <dbReference type="ARBA" id="ARBA00022840"/>
    </source>
</evidence>
<feature type="domain" description="AAA" evidence="3">
    <location>
        <begin position="36"/>
        <end position="202"/>
    </location>
</feature>
<dbReference type="InterPro" id="IPR050625">
    <property type="entry name" value="ParA/MinD_ATPase"/>
</dbReference>
<keyword evidence="4" id="KW-0282">Flagellum</keyword>
<dbReference type="InterPro" id="IPR033875">
    <property type="entry name" value="FlhG"/>
</dbReference>
<keyword evidence="1" id="KW-0547">Nucleotide-binding</keyword>
<keyword evidence="2" id="KW-0067">ATP-binding</keyword>
<dbReference type="CDD" id="cd02038">
    <property type="entry name" value="FlhG-like"/>
    <property type="match status" value="1"/>
</dbReference>
<dbReference type="GO" id="GO:0005524">
    <property type="term" value="F:ATP binding"/>
    <property type="evidence" value="ECO:0007669"/>
    <property type="project" value="UniProtKB-KW"/>
</dbReference>